<feature type="compositionally biased region" description="Polar residues" evidence="1">
    <location>
        <begin position="18"/>
        <end position="28"/>
    </location>
</feature>
<accession>A0A6A6HSM0</accession>
<evidence type="ECO:0000313" key="3">
    <source>
        <dbReference type="Proteomes" id="UP000800094"/>
    </source>
</evidence>
<feature type="compositionally biased region" description="Low complexity" evidence="1">
    <location>
        <begin position="163"/>
        <end position="174"/>
    </location>
</feature>
<feature type="compositionally biased region" description="Polar residues" evidence="1">
    <location>
        <begin position="197"/>
        <end position="212"/>
    </location>
</feature>
<protein>
    <submittedName>
        <fullName evidence="2">Uncharacterized protein</fullName>
    </submittedName>
</protein>
<organism evidence="2 3">
    <name type="scientific">Trematosphaeria pertusa</name>
    <dbReference type="NCBI Taxonomy" id="390896"/>
    <lineage>
        <taxon>Eukaryota</taxon>
        <taxon>Fungi</taxon>
        <taxon>Dikarya</taxon>
        <taxon>Ascomycota</taxon>
        <taxon>Pezizomycotina</taxon>
        <taxon>Dothideomycetes</taxon>
        <taxon>Pleosporomycetidae</taxon>
        <taxon>Pleosporales</taxon>
        <taxon>Massarineae</taxon>
        <taxon>Trematosphaeriaceae</taxon>
        <taxon>Trematosphaeria</taxon>
    </lineage>
</organism>
<feature type="compositionally biased region" description="Polar residues" evidence="1">
    <location>
        <begin position="275"/>
        <end position="301"/>
    </location>
</feature>
<feature type="compositionally biased region" description="Polar residues" evidence="1">
    <location>
        <begin position="243"/>
        <end position="257"/>
    </location>
</feature>
<dbReference type="RefSeq" id="XP_033675434.1">
    <property type="nucleotide sequence ID" value="XM_033834273.1"/>
</dbReference>
<gene>
    <name evidence="2" type="ORF">BU26DRAFT_572813</name>
</gene>
<name>A0A6A6HSM0_9PLEO</name>
<dbReference type="AlphaFoldDB" id="A0A6A6HSM0"/>
<dbReference type="EMBL" id="ML987218">
    <property type="protein sequence ID" value="KAF2240430.1"/>
    <property type="molecule type" value="Genomic_DNA"/>
</dbReference>
<dbReference type="GeneID" id="54587603"/>
<evidence type="ECO:0000256" key="1">
    <source>
        <dbReference type="SAM" id="MobiDB-lite"/>
    </source>
</evidence>
<evidence type="ECO:0000313" key="2">
    <source>
        <dbReference type="EMBL" id="KAF2240430.1"/>
    </source>
</evidence>
<feature type="region of interest" description="Disordered" evidence="1">
    <location>
        <begin position="1"/>
        <end position="139"/>
    </location>
</feature>
<keyword evidence="3" id="KW-1185">Reference proteome</keyword>
<proteinExistence type="predicted"/>
<dbReference type="Proteomes" id="UP000800094">
    <property type="component" value="Unassembled WGS sequence"/>
</dbReference>
<feature type="compositionally biased region" description="Polar residues" evidence="1">
    <location>
        <begin position="223"/>
        <end position="234"/>
    </location>
</feature>
<sequence length="326" mass="34149">MPSHPSRIPVRESRRNADSLSLDVSAQSTPTTTDPTDTRRHAICGTPPGAESLRGLETAGEEQQQHVDVDVDSTFVAQEWDDDARKLTPEEISQLGEGEGEGEGGQQGTEGPVAVSALAGFDSPTEVAQQRQPAAARRFSWTTGDTALFCIRRLTPASGGSGSSTSSSSSGSSGDETLPEDVPLPPSPVDSLLSSSQAQDHLSTLSSSSTAVEDQHAPPPPESTHSNLSGSTLVDDSGGAIEDTSTAGNPSVAAQPSTPLTPLTPLRRRALSESALPSATHSGVGTVVSEQPPQREATTAYETAPRRRVERRRRVLGLRNLFLCGR</sequence>
<reference evidence="2" key="1">
    <citation type="journal article" date="2020" name="Stud. Mycol.">
        <title>101 Dothideomycetes genomes: a test case for predicting lifestyles and emergence of pathogens.</title>
        <authorList>
            <person name="Haridas S."/>
            <person name="Albert R."/>
            <person name="Binder M."/>
            <person name="Bloem J."/>
            <person name="Labutti K."/>
            <person name="Salamov A."/>
            <person name="Andreopoulos B."/>
            <person name="Baker S."/>
            <person name="Barry K."/>
            <person name="Bills G."/>
            <person name="Bluhm B."/>
            <person name="Cannon C."/>
            <person name="Castanera R."/>
            <person name="Culley D."/>
            <person name="Daum C."/>
            <person name="Ezra D."/>
            <person name="Gonzalez J."/>
            <person name="Henrissat B."/>
            <person name="Kuo A."/>
            <person name="Liang C."/>
            <person name="Lipzen A."/>
            <person name="Lutzoni F."/>
            <person name="Magnuson J."/>
            <person name="Mondo S."/>
            <person name="Nolan M."/>
            <person name="Ohm R."/>
            <person name="Pangilinan J."/>
            <person name="Park H.-J."/>
            <person name="Ramirez L."/>
            <person name="Alfaro M."/>
            <person name="Sun H."/>
            <person name="Tritt A."/>
            <person name="Yoshinaga Y."/>
            <person name="Zwiers L.-H."/>
            <person name="Turgeon B."/>
            <person name="Goodwin S."/>
            <person name="Spatafora J."/>
            <person name="Crous P."/>
            <person name="Grigoriev I."/>
        </authorList>
    </citation>
    <scope>NUCLEOTIDE SEQUENCE</scope>
    <source>
        <strain evidence="2">CBS 122368</strain>
    </source>
</reference>
<feature type="region of interest" description="Disordered" evidence="1">
    <location>
        <begin position="155"/>
        <end position="305"/>
    </location>
</feature>
<feature type="compositionally biased region" description="Low complexity" evidence="1">
    <location>
        <begin position="128"/>
        <end position="138"/>
    </location>
</feature>